<protein>
    <submittedName>
        <fullName evidence="2">Uncharacterized protein</fullName>
    </submittedName>
</protein>
<keyword evidence="1" id="KW-0812">Transmembrane</keyword>
<keyword evidence="1" id="KW-1133">Transmembrane helix</keyword>
<evidence type="ECO:0000313" key="3">
    <source>
        <dbReference type="Proteomes" id="UP000638732"/>
    </source>
</evidence>
<reference evidence="2" key="1">
    <citation type="submission" date="2020-01" db="EMBL/GenBank/DDBJ databases">
        <authorList>
            <person name="Seo Y.L."/>
        </authorList>
    </citation>
    <scope>NUCLEOTIDE SEQUENCE</scope>
    <source>
        <strain evidence="2">R11</strain>
    </source>
</reference>
<organism evidence="2 3">
    <name type="scientific">Mucilaginibacter agri</name>
    <dbReference type="NCBI Taxonomy" id="2695265"/>
    <lineage>
        <taxon>Bacteria</taxon>
        <taxon>Pseudomonadati</taxon>
        <taxon>Bacteroidota</taxon>
        <taxon>Sphingobacteriia</taxon>
        <taxon>Sphingobacteriales</taxon>
        <taxon>Sphingobacteriaceae</taxon>
        <taxon>Mucilaginibacter</taxon>
    </lineage>
</organism>
<name>A0A965ZEJ8_9SPHI</name>
<keyword evidence="1" id="KW-0472">Membrane</keyword>
<dbReference type="RefSeq" id="WP_166584353.1">
    <property type="nucleotide sequence ID" value="NZ_WWEO01000037.1"/>
</dbReference>
<comment type="caution">
    <text evidence="2">The sequence shown here is derived from an EMBL/GenBank/DDBJ whole genome shotgun (WGS) entry which is preliminary data.</text>
</comment>
<reference evidence="2" key="2">
    <citation type="submission" date="2020-10" db="EMBL/GenBank/DDBJ databases">
        <title>Mucilaginibacter sp. nov., isolated from soil.</title>
        <authorList>
            <person name="Jeon C.O."/>
        </authorList>
    </citation>
    <scope>NUCLEOTIDE SEQUENCE</scope>
    <source>
        <strain evidence="2">R11</strain>
    </source>
</reference>
<keyword evidence="3" id="KW-1185">Reference proteome</keyword>
<evidence type="ECO:0000313" key="2">
    <source>
        <dbReference type="EMBL" id="NCD68327.1"/>
    </source>
</evidence>
<sequence length="77" mass="8762">MRSILAKRKTGTVGIVAIALFGVVAAAAITYLYEKKRAIKMDLKPEKNRATDYMEARIHKKKKQKTDLQNLEHLVVH</sequence>
<proteinExistence type="predicted"/>
<dbReference type="Proteomes" id="UP000638732">
    <property type="component" value="Unassembled WGS sequence"/>
</dbReference>
<accession>A0A965ZEJ8</accession>
<dbReference type="EMBL" id="WWEO01000037">
    <property type="protein sequence ID" value="NCD68327.1"/>
    <property type="molecule type" value="Genomic_DNA"/>
</dbReference>
<gene>
    <name evidence="2" type="ORF">GSY63_03025</name>
</gene>
<feature type="transmembrane region" description="Helical" evidence="1">
    <location>
        <begin position="12"/>
        <end position="33"/>
    </location>
</feature>
<dbReference type="AlphaFoldDB" id="A0A965ZEJ8"/>
<evidence type="ECO:0000256" key="1">
    <source>
        <dbReference type="SAM" id="Phobius"/>
    </source>
</evidence>